<accession>A0ABS7R1B9</accession>
<dbReference type="Gene3D" id="3.30.70.1340">
    <property type="entry name" value="MTH889-like domain"/>
    <property type="match status" value="1"/>
</dbReference>
<proteinExistence type="predicted"/>
<dbReference type="SUPFAM" id="SSF160363">
    <property type="entry name" value="MTH889-like"/>
    <property type="match status" value="1"/>
</dbReference>
<sequence length="94" mass="10272">MPIRRLVLDIDKTVQEPDLVLLARTIEASEGVDAVSVIVTDIDIETVGTDVTVEGPDINVDVLIHSIEHIGAVVHSIDQVVAGDRLIEGRLRRR</sequence>
<dbReference type="PANTHER" id="PTHR42240:SF1">
    <property type="entry name" value="DUF211 DOMAIN-CONTAINING PROTEIN"/>
    <property type="match status" value="1"/>
</dbReference>
<keyword evidence="2" id="KW-1185">Reference proteome</keyword>
<organism evidence="1 2">
    <name type="scientific">Streptantibioticus parmotrematis</name>
    <dbReference type="NCBI Taxonomy" id="2873249"/>
    <lineage>
        <taxon>Bacteria</taxon>
        <taxon>Bacillati</taxon>
        <taxon>Actinomycetota</taxon>
        <taxon>Actinomycetes</taxon>
        <taxon>Kitasatosporales</taxon>
        <taxon>Streptomycetaceae</taxon>
        <taxon>Streptantibioticus</taxon>
    </lineage>
</organism>
<protein>
    <submittedName>
        <fullName evidence="1">DUF211 domain-containing protein</fullName>
    </submittedName>
</protein>
<name>A0ABS7R1B9_9ACTN</name>
<gene>
    <name evidence="1" type="ORF">K7472_31095</name>
</gene>
<dbReference type="EMBL" id="JAINVZ010000039">
    <property type="protein sequence ID" value="MBY8889257.1"/>
    <property type="molecule type" value="Genomic_DNA"/>
</dbReference>
<dbReference type="InterPro" id="IPR023129">
    <property type="entry name" value="MTH889-like_dom_sf"/>
</dbReference>
<reference evidence="1 2" key="1">
    <citation type="submission" date="2021-08" db="EMBL/GenBank/DDBJ databases">
        <title>Streptomyces sp. PTM05 isolated from lichen.</title>
        <authorList>
            <person name="Somphong A."/>
            <person name="Phongsopitanun W."/>
            <person name="Tanasupawat S."/>
        </authorList>
    </citation>
    <scope>NUCLEOTIDE SEQUENCE [LARGE SCALE GENOMIC DNA]</scope>
    <source>
        <strain evidence="1 2">Ptm05</strain>
    </source>
</reference>
<dbReference type="Proteomes" id="UP001198565">
    <property type="component" value="Unassembled WGS sequence"/>
</dbReference>
<evidence type="ECO:0000313" key="1">
    <source>
        <dbReference type="EMBL" id="MBY8889257.1"/>
    </source>
</evidence>
<dbReference type="RefSeq" id="WP_222982422.1">
    <property type="nucleotide sequence ID" value="NZ_JAINVZ010000039.1"/>
</dbReference>
<dbReference type="Pfam" id="PF02680">
    <property type="entry name" value="DUF211"/>
    <property type="match status" value="1"/>
</dbReference>
<dbReference type="InterPro" id="IPR003831">
    <property type="entry name" value="DUF211"/>
</dbReference>
<comment type="caution">
    <text evidence="1">The sequence shown here is derived from an EMBL/GenBank/DDBJ whole genome shotgun (WGS) entry which is preliminary data.</text>
</comment>
<evidence type="ECO:0000313" key="2">
    <source>
        <dbReference type="Proteomes" id="UP001198565"/>
    </source>
</evidence>
<dbReference type="PANTHER" id="PTHR42240">
    <property type="entry name" value="DUF211 DOMAIN-CONTAINING PROTEIN"/>
    <property type="match status" value="1"/>
</dbReference>